<evidence type="ECO:0000313" key="3">
    <source>
        <dbReference type="Proteomes" id="UP000634229"/>
    </source>
</evidence>
<protein>
    <submittedName>
        <fullName evidence="2">ABC transporter permease subunit</fullName>
    </submittedName>
</protein>
<reference evidence="2 3" key="1">
    <citation type="submission" date="2021-01" db="EMBL/GenBank/DDBJ databases">
        <title>WGS of actinomycetes isolated from Thailand.</title>
        <authorList>
            <person name="Thawai C."/>
        </authorList>
    </citation>
    <scope>NUCLEOTIDE SEQUENCE [LARGE SCALE GENOMIC DNA]</scope>
    <source>
        <strain evidence="2 3">CA1R205</strain>
    </source>
</reference>
<evidence type="ECO:0000313" key="2">
    <source>
        <dbReference type="EMBL" id="MBL1097776.1"/>
    </source>
</evidence>
<feature type="transmembrane region" description="Helical" evidence="1">
    <location>
        <begin position="304"/>
        <end position="327"/>
    </location>
</feature>
<gene>
    <name evidence="2" type="ORF">JK363_14065</name>
</gene>
<keyword evidence="1" id="KW-0472">Membrane</keyword>
<name>A0ABS1NCG8_9ACTN</name>
<proteinExistence type="predicted"/>
<keyword evidence="3" id="KW-1185">Reference proteome</keyword>
<comment type="caution">
    <text evidence="2">The sequence shown here is derived from an EMBL/GenBank/DDBJ whole genome shotgun (WGS) entry which is preliminary data.</text>
</comment>
<dbReference type="EMBL" id="JAERRF010000007">
    <property type="protein sequence ID" value="MBL1097776.1"/>
    <property type="molecule type" value="Genomic_DNA"/>
</dbReference>
<keyword evidence="1" id="KW-1133">Transmembrane helix</keyword>
<dbReference type="RefSeq" id="WP_201875200.1">
    <property type="nucleotide sequence ID" value="NZ_JAERRF010000007.1"/>
</dbReference>
<evidence type="ECO:0000256" key="1">
    <source>
        <dbReference type="SAM" id="Phobius"/>
    </source>
</evidence>
<accession>A0ABS1NCG8</accession>
<feature type="transmembrane region" description="Helical" evidence="1">
    <location>
        <begin position="167"/>
        <end position="184"/>
    </location>
</feature>
<dbReference type="Proteomes" id="UP000634229">
    <property type="component" value="Unassembled WGS sequence"/>
</dbReference>
<feature type="transmembrane region" description="Helical" evidence="1">
    <location>
        <begin position="77"/>
        <end position="99"/>
    </location>
</feature>
<feature type="transmembrane region" description="Helical" evidence="1">
    <location>
        <begin position="120"/>
        <end position="147"/>
    </location>
</feature>
<sequence>MIWLTWRQHRKQALVTVIALAALAAVTVPTGVAMHRTFTDSGLAACLDKLGTSTLTSMDACVTLGQKFDNQYQGMTYVGILFVFLPLLVGMFFGAPLFAREFEHGTHRLIWTQGVTRLRWALVTFGLVGTFVTVLAVVYALGVSWWFAPLAAAGGGRLSYTAFDIQGIAPIGYSLFALALGIFAGTVCRKVLPAMGVTLAGYALVRILIETLARPRYLAPRTLSVPITSNQQFNTLSGDWIYSQGVINANGKLVVPNTTYTCGAPPGSAHASHGAASCGSNLVQQGLGPAPFKNWIQYQPADRFWAFQTIETVAFLALAALLLYLAVRRLRLIA</sequence>
<organism evidence="2 3">
    <name type="scientific">Streptomyces coffeae</name>
    <dbReference type="NCBI Taxonomy" id="621382"/>
    <lineage>
        <taxon>Bacteria</taxon>
        <taxon>Bacillati</taxon>
        <taxon>Actinomycetota</taxon>
        <taxon>Actinomycetes</taxon>
        <taxon>Kitasatosporales</taxon>
        <taxon>Streptomycetaceae</taxon>
        <taxon>Streptomyces</taxon>
    </lineage>
</organism>
<feature type="transmembrane region" description="Helical" evidence="1">
    <location>
        <begin position="191"/>
        <end position="209"/>
    </location>
</feature>
<keyword evidence="1" id="KW-0812">Transmembrane</keyword>